<gene>
    <name evidence="1" type="ORF">GCM10010507_60860</name>
</gene>
<dbReference type="Proteomes" id="UP000646244">
    <property type="component" value="Unassembled WGS sequence"/>
</dbReference>
<protein>
    <submittedName>
        <fullName evidence="1">Uncharacterized protein</fullName>
    </submittedName>
</protein>
<reference evidence="1" key="2">
    <citation type="submission" date="2020-09" db="EMBL/GenBank/DDBJ databases">
        <authorList>
            <person name="Sun Q."/>
            <person name="Ohkuma M."/>
        </authorList>
    </citation>
    <scope>NUCLEOTIDE SEQUENCE</scope>
    <source>
        <strain evidence="1">JCM 4633</strain>
    </source>
</reference>
<dbReference type="Pfam" id="PF19768">
    <property type="entry name" value="DUF6255"/>
    <property type="match status" value="1"/>
</dbReference>
<sequence length="80" mass="8434">MRSSTAYAAGRLMTHCPHLAGWVTTADGESCCHHCGTRRFADYAAVRPPGLPQTIVPSDEARAAADRAAARCVGLMMTTG</sequence>
<accession>A0A918TZD8</accession>
<evidence type="ECO:0000313" key="2">
    <source>
        <dbReference type="Proteomes" id="UP000646244"/>
    </source>
</evidence>
<dbReference type="EMBL" id="BMVB01000040">
    <property type="protein sequence ID" value="GHC73461.1"/>
    <property type="molecule type" value="Genomic_DNA"/>
</dbReference>
<comment type="caution">
    <text evidence="1">The sequence shown here is derived from an EMBL/GenBank/DDBJ whole genome shotgun (WGS) entry which is preliminary data.</text>
</comment>
<dbReference type="InterPro" id="IPR046222">
    <property type="entry name" value="DUF6255"/>
</dbReference>
<dbReference type="AlphaFoldDB" id="A0A918TZD8"/>
<proteinExistence type="predicted"/>
<evidence type="ECO:0000313" key="1">
    <source>
        <dbReference type="EMBL" id="GHC73461.1"/>
    </source>
</evidence>
<dbReference type="RefSeq" id="WP_190113159.1">
    <property type="nucleotide sequence ID" value="NZ_BMVB01000040.1"/>
</dbReference>
<reference evidence="1" key="1">
    <citation type="journal article" date="2014" name="Int. J. Syst. Evol. Microbiol.">
        <title>Complete genome sequence of Corynebacterium casei LMG S-19264T (=DSM 44701T), isolated from a smear-ripened cheese.</title>
        <authorList>
            <consortium name="US DOE Joint Genome Institute (JGI-PGF)"/>
            <person name="Walter F."/>
            <person name="Albersmeier A."/>
            <person name="Kalinowski J."/>
            <person name="Ruckert C."/>
        </authorList>
    </citation>
    <scope>NUCLEOTIDE SEQUENCE</scope>
    <source>
        <strain evidence="1">JCM 4633</strain>
    </source>
</reference>
<organism evidence="1 2">
    <name type="scientific">Streptomyces cinnamoneus</name>
    <name type="common">Streptoverticillium cinnamoneum</name>
    <dbReference type="NCBI Taxonomy" id="53446"/>
    <lineage>
        <taxon>Bacteria</taxon>
        <taxon>Bacillati</taxon>
        <taxon>Actinomycetota</taxon>
        <taxon>Actinomycetes</taxon>
        <taxon>Kitasatosporales</taxon>
        <taxon>Streptomycetaceae</taxon>
        <taxon>Streptomyces</taxon>
        <taxon>Streptomyces cinnamoneus group</taxon>
    </lineage>
</organism>
<name>A0A918TZD8_STRCJ</name>